<reference evidence="17" key="1">
    <citation type="submission" date="2023-04" db="EMBL/GenBank/DDBJ databases">
        <title>Genome Encyclopedia of Bacteria and Archaea VI: Functional Genomics of Type Strains.</title>
        <authorList>
            <person name="Whitman W."/>
        </authorList>
    </citation>
    <scope>NUCLEOTIDE SEQUENCE</scope>
    <source>
        <strain evidence="17">Enz.4-51</strain>
    </source>
</reference>
<keyword evidence="18" id="KW-1185">Reference proteome</keyword>
<evidence type="ECO:0000256" key="6">
    <source>
        <dbReference type="ARBA" id="ARBA00022729"/>
    </source>
</evidence>
<sequence>MKQQFSIKICALLCGAVICIPSINSFAQSSANVTVATAPNPMDPVLVTANRAPTLATNVLADYDYIGREEIEQAGQTSLVDLLQRQRGVQITNGSGGSGNSGASVFLRGTSNSQSIVLIDGVRSDSAFNGGPTWESIPLPLIDHIEIVFGPQSSLYGADAIGGVVQIFTKDGNGPAKVSASTGYGNYGTSVSSASIYGSTDSDQKIRYSLGVSESLSTGFNSVASNNPFALTAMKTGYVQNGVTGKLSQEWAQGQTFGFQMMQSRMNSQVPQFNTLDYYNNSSWYTGMVSGAPGPQQAQNTISQIGIYTLFSKNQITDIWKSSLQASISNNNGQSIQDATPYSPAYSPYINTNQNLYTWQNDISLGSDLLQILGERRTQSVKSLQYNSVADYNFNNGISSTTGPSTGFSQTRDTNSIAASYQLKRGDNLANISIRNDSISAYGPQTTGAISYGYFFTKEWRVNINYGTGFRAPSFNDLYYPGYGNPNLLPEKSKNTEIGIHYDTSNYEAHLVAYDNSISNMIQSGLVGCTAQAIQFLGGCANNVGYAHITGISFGGMAKVSNFTLKGSIDQENPENVTADTTLYKRARTFGNASAEYAYQRLIAGFGGTFSGQRQDMPGFDATTFAPYSGQMGGYSIFNLYTSYEFEKDWTVFARWNNIFDKQYQLTYGYNTMGSNVFVGIRYAMK</sequence>
<evidence type="ECO:0000256" key="9">
    <source>
        <dbReference type="ARBA" id="ARBA00023136"/>
    </source>
</evidence>
<dbReference type="Pfam" id="PF00593">
    <property type="entry name" value="TonB_dep_Rec_b-barrel"/>
    <property type="match status" value="1"/>
</dbReference>
<keyword evidence="9 12" id="KW-0472">Membrane</keyword>
<comment type="similarity">
    <text evidence="2 12 13">Belongs to the TonB-dependent receptor family.</text>
</comment>
<dbReference type="InterPro" id="IPR000531">
    <property type="entry name" value="Beta-barrel_TonB"/>
</dbReference>
<evidence type="ECO:0000256" key="10">
    <source>
        <dbReference type="ARBA" id="ARBA00023170"/>
    </source>
</evidence>
<keyword evidence="11 12" id="KW-0998">Cell outer membrane</keyword>
<evidence type="ECO:0000256" key="5">
    <source>
        <dbReference type="ARBA" id="ARBA00022692"/>
    </source>
</evidence>
<dbReference type="GO" id="GO:0006811">
    <property type="term" value="P:monoatomic ion transport"/>
    <property type="evidence" value="ECO:0007669"/>
    <property type="project" value="UniProtKB-KW"/>
</dbReference>
<keyword evidence="3 12" id="KW-0813">Transport</keyword>
<evidence type="ECO:0000313" key="17">
    <source>
        <dbReference type="EMBL" id="MDH6504428.1"/>
    </source>
</evidence>
<dbReference type="PROSITE" id="PS52016">
    <property type="entry name" value="TONB_DEPENDENT_REC_3"/>
    <property type="match status" value="1"/>
</dbReference>
<dbReference type="GO" id="GO:0009279">
    <property type="term" value="C:cell outer membrane"/>
    <property type="evidence" value="ECO:0007669"/>
    <property type="project" value="UniProtKB-SubCell"/>
</dbReference>
<evidence type="ECO:0000259" key="15">
    <source>
        <dbReference type="Pfam" id="PF00593"/>
    </source>
</evidence>
<evidence type="ECO:0000259" key="16">
    <source>
        <dbReference type="Pfam" id="PF07715"/>
    </source>
</evidence>
<protein>
    <submittedName>
        <fullName evidence="17">Vitamin B12 transporter</fullName>
    </submittedName>
</protein>
<feature type="domain" description="TonB-dependent receptor-like beta-barrel" evidence="15">
    <location>
        <begin position="265"/>
        <end position="659"/>
    </location>
</feature>
<keyword evidence="5 12" id="KW-0812">Transmembrane</keyword>
<evidence type="ECO:0000256" key="2">
    <source>
        <dbReference type="ARBA" id="ARBA00009810"/>
    </source>
</evidence>
<feature type="chain" id="PRO_5041313925" evidence="14">
    <location>
        <begin position="28"/>
        <end position="686"/>
    </location>
</feature>
<dbReference type="Proteomes" id="UP001161160">
    <property type="component" value="Unassembled WGS sequence"/>
</dbReference>
<accession>A0AA43S653</accession>
<dbReference type="GO" id="GO:0015889">
    <property type="term" value="P:cobalamin transport"/>
    <property type="evidence" value="ECO:0007669"/>
    <property type="project" value="TreeGrafter"/>
</dbReference>
<keyword evidence="10" id="KW-0675">Receptor</keyword>
<comment type="subcellular location">
    <subcellularLocation>
        <location evidence="1 12">Cell outer membrane</location>
        <topology evidence="1 12">Multi-pass membrane protein</topology>
    </subcellularLocation>
</comment>
<evidence type="ECO:0000256" key="3">
    <source>
        <dbReference type="ARBA" id="ARBA00022448"/>
    </source>
</evidence>
<gene>
    <name evidence="17" type="ORF">M2127_001748</name>
</gene>
<dbReference type="SUPFAM" id="SSF56935">
    <property type="entry name" value="Porins"/>
    <property type="match status" value="1"/>
</dbReference>
<dbReference type="EMBL" id="JARXYA010000008">
    <property type="protein sequence ID" value="MDH6504428.1"/>
    <property type="molecule type" value="Genomic_DNA"/>
</dbReference>
<evidence type="ECO:0000256" key="1">
    <source>
        <dbReference type="ARBA" id="ARBA00004571"/>
    </source>
</evidence>
<keyword evidence="6 14" id="KW-0732">Signal</keyword>
<dbReference type="Pfam" id="PF07715">
    <property type="entry name" value="Plug"/>
    <property type="match status" value="1"/>
</dbReference>
<evidence type="ECO:0000313" key="18">
    <source>
        <dbReference type="Proteomes" id="UP001161160"/>
    </source>
</evidence>
<dbReference type="PANTHER" id="PTHR30069">
    <property type="entry name" value="TONB-DEPENDENT OUTER MEMBRANE RECEPTOR"/>
    <property type="match status" value="1"/>
</dbReference>
<evidence type="ECO:0000256" key="12">
    <source>
        <dbReference type="PROSITE-ProRule" id="PRU01360"/>
    </source>
</evidence>
<dbReference type="AlphaFoldDB" id="A0AA43S653"/>
<feature type="signal peptide" evidence="14">
    <location>
        <begin position="1"/>
        <end position="27"/>
    </location>
</feature>
<evidence type="ECO:0000256" key="13">
    <source>
        <dbReference type="RuleBase" id="RU003357"/>
    </source>
</evidence>
<evidence type="ECO:0000256" key="7">
    <source>
        <dbReference type="ARBA" id="ARBA00023065"/>
    </source>
</evidence>
<proteinExistence type="inferred from homology"/>
<dbReference type="RefSeq" id="WP_280756881.1">
    <property type="nucleotide sequence ID" value="NZ_JARXXW010000007.1"/>
</dbReference>
<name>A0AA43S653_9BURK</name>
<organism evidence="17 18">
    <name type="scientific">Polynucleobacter sphagniphilus</name>
    <dbReference type="NCBI Taxonomy" id="1743169"/>
    <lineage>
        <taxon>Bacteria</taxon>
        <taxon>Pseudomonadati</taxon>
        <taxon>Pseudomonadota</taxon>
        <taxon>Betaproteobacteria</taxon>
        <taxon>Burkholderiales</taxon>
        <taxon>Burkholderiaceae</taxon>
        <taxon>Polynucleobacter</taxon>
    </lineage>
</organism>
<evidence type="ECO:0000256" key="11">
    <source>
        <dbReference type="ARBA" id="ARBA00023237"/>
    </source>
</evidence>
<dbReference type="InterPro" id="IPR012910">
    <property type="entry name" value="Plug_dom"/>
</dbReference>
<evidence type="ECO:0000256" key="14">
    <source>
        <dbReference type="SAM" id="SignalP"/>
    </source>
</evidence>
<keyword evidence="8 13" id="KW-0798">TonB box</keyword>
<dbReference type="Gene3D" id="2.40.170.20">
    <property type="entry name" value="TonB-dependent receptor, beta-barrel domain"/>
    <property type="match status" value="1"/>
</dbReference>
<dbReference type="PANTHER" id="PTHR30069:SF53">
    <property type="entry name" value="COLICIN I RECEPTOR-RELATED"/>
    <property type="match status" value="1"/>
</dbReference>
<keyword evidence="4 12" id="KW-1134">Transmembrane beta strand</keyword>
<dbReference type="InterPro" id="IPR037066">
    <property type="entry name" value="Plug_dom_sf"/>
</dbReference>
<feature type="domain" description="TonB-dependent receptor plug" evidence="16">
    <location>
        <begin position="63"/>
        <end position="164"/>
    </location>
</feature>
<evidence type="ECO:0000256" key="4">
    <source>
        <dbReference type="ARBA" id="ARBA00022452"/>
    </source>
</evidence>
<keyword evidence="7" id="KW-0406">Ion transport</keyword>
<dbReference type="InterPro" id="IPR039426">
    <property type="entry name" value="TonB-dep_rcpt-like"/>
</dbReference>
<dbReference type="Gene3D" id="2.170.130.10">
    <property type="entry name" value="TonB-dependent receptor, plug domain"/>
    <property type="match status" value="1"/>
</dbReference>
<dbReference type="InterPro" id="IPR036942">
    <property type="entry name" value="Beta-barrel_TonB_sf"/>
</dbReference>
<evidence type="ECO:0000256" key="8">
    <source>
        <dbReference type="ARBA" id="ARBA00023077"/>
    </source>
</evidence>
<comment type="caution">
    <text evidence="17">The sequence shown here is derived from an EMBL/GenBank/DDBJ whole genome shotgun (WGS) entry which is preliminary data.</text>
</comment>